<evidence type="ECO:0000256" key="2">
    <source>
        <dbReference type="SAM" id="Phobius"/>
    </source>
</evidence>
<keyword evidence="2" id="KW-0472">Membrane</keyword>
<dbReference type="EMBL" id="FNAD01000019">
    <property type="protein sequence ID" value="SDE37040.1"/>
    <property type="molecule type" value="Genomic_DNA"/>
</dbReference>
<dbReference type="RefSeq" id="WP_143015061.1">
    <property type="nucleotide sequence ID" value="NZ_FNAD01000019.1"/>
</dbReference>
<evidence type="ECO:0000313" key="4">
    <source>
        <dbReference type="Proteomes" id="UP000198949"/>
    </source>
</evidence>
<dbReference type="OrthoDB" id="5183896at2"/>
<organism evidence="3 4">
    <name type="scientific">Glycomyces harbinensis</name>
    <dbReference type="NCBI Taxonomy" id="58114"/>
    <lineage>
        <taxon>Bacteria</taxon>
        <taxon>Bacillati</taxon>
        <taxon>Actinomycetota</taxon>
        <taxon>Actinomycetes</taxon>
        <taxon>Glycomycetales</taxon>
        <taxon>Glycomycetaceae</taxon>
        <taxon>Glycomyces</taxon>
    </lineage>
</organism>
<dbReference type="Proteomes" id="UP000198949">
    <property type="component" value="Unassembled WGS sequence"/>
</dbReference>
<gene>
    <name evidence="3" type="ORF">SAMN05216270_11983</name>
</gene>
<reference evidence="4" key="1">
    <citation type="submission" date="2016-10" db="EMBL/GenBank/DDBJ databases">
        <authorList>
            <person name="Varghese N."/>
            <person name="Submissions S."/>
        </authorList>
    </citation>
    <scope>NUCLEOTIDE SEQUENCE [LARGE SCALE GENOMIC DNA]</scope>
    <source>
        <strain evidence="4">CGMCC 4.3516</strain>
    </source>
</reference>
<evidence type="ECO:0000313" key="3">
    <source>
        <dbReference type="EMBL" id="SDE37040.1"/>
    </source>
</evidence>
<accession>A0A1G7CE89</accession>
<keyword evidence="4" id="KW-1185">Reference proteome</keyword>
<proteinExistence type="predicted"/>
<dbReference type="AlphaFoldDB" id="A0A1G7CE89"/>
<keyword evidence="2" id="KW-1133">Transmembrane helix</keyword>
<evidence type="ECO:0000256" key="1">
    <source>
        <dbReference type="SAM" id="MobiDB-lite"/>
    </source>
</evidence>
<dbReference type="STRING" id="58114.SAMN05216270_11983"/>
<name>A0A1G7CE89_9ACTN</name>
<evidence type="ECO:0008006" key="5">
    <source>
        <dbReference type="Google" id="ProtNLM"/>
    </source>
</evidence>
<keyword evidence="2" id="KW-0812">Transmembrane</keyword>
<feature type="transmembrane region" description="Helical" evidence="2">
    <location>
        <begin position="85"/>
        <end position="109"/>
    </location>
</feature>
<sequence>MSSDANPQQYAGQAGGPPPQYQQQPQYGPPQQPQYAPQPQYGPPQPNPYVEQGAPQGPGQPPYVPPGGYVPVPPPPPGRGRGPKIAVAAILSVVLLAAVGAVVLFKFVLVKGPDPAEAFPSTASMYMEVNLDPSFDQTPKLLEHLSKFDDLDYDSTDDLLTDLLEESGLEGVDAEEDLTSWLGNRHGVAMWQYEDQPYAVVSLASTDAGAAEDGMADLRAAAGVEEDQMAYTVEDDHVLLVAGETGAADALTAAQSEAGDEPLSASGSYEEARSWLDGDQLVVYWVDMASVGAVAEGMGEEVPEEFLDLYSGQLIAGFSAFDEGFELTYRLFGSEADAWTGSEDLMSGMGDLPASDFAATAYIPENIGDLAEEWTGAFEGLYGGGEATAEATEPSVDAQPLTDAEYTEYLELQTSYYDGTISAEDEARYLELDSRYWMYGTEAEPFEYEDDYTDYGPDFAAIEEAVAQFTDLLAGSSLSVAGNFDPEEDTDPESLFFSAHLAEDRAQELVDALNEYAGEEGLPDGVEVDGSDISYTGPETGSGTLADDARFSDFADVAPSESAIGLWVDLDAAAETYPEDFEGAEPLSAFAWAHGSQDGDGTGVLRLYLND</sequence>
<protein>
    <recommendedName>
        <fullName evidence="5">DUF3352 domain-containing protein</fullName>
    </recommendedName>
</protein>
<feature type="region of interest" description="Disordered" evidence="1">
    <location>
        <begin position="1"/>
        <end position="79"/>
    </location>
</feature>